<accession>A0ABY2AYZ6</accession>
<proteinExistence type="predicted"/>
<comment type="caution">
    <text evidence="1">The sequence shown here is derived from an EMBL/GenBank/DDBJ whole genome shotgun (WGS) entry which is preliminary data.</text>
</comment>
<dbReference type="RefSeq" id="WP_158286335.1">
    <property type="nucleotide sequence ID" value="NZ_QWDN01000006.1"/>
</dbReference>
<name>A0ABY2AYZ6_9FLAO</name>
<organism evidence="1 2">
    <name type="scientific">Flavobacterium circumlabens</name>
    <dbReference type="NCBI Taxonomy" id="2133765"/>
    <lineage>
        <taxon>Bacteria</taxon>
        <taxon>Pseudomonadati</taxon>
        <taxon>Bacteroidota</taxon>
        <taxon>Flavobacteriia</taxon>
        <taxon>Flavobacteriales</taxon>
        <taxon>Flavobacteriaceae</taxon>
        <taxon>Flavobacterium</taxon>
    </lineage>
</organism>
<evidence type="ECO:0000313" key="1">
    <source>
        <dbReference type="EMBL" id="TCN55627.1"/>
    </source>
</evidence>
<reference evidence="1 2" key="1">
    <citation type="journal article" date="2015" name="Stand. Genomic Sci.">
        <title>Genomic Encyclopedia of Bacterial and Archaeal Type Strains, Phase III: the genomes of soil and plant-associated and newly described type strains.</title>
        <authorList>
            <person name="Whitman W.B."/>
            <person name="Woyke T."/>
            <person name="Klenk H.P."/>
            <person name="Zhou Y."/>
            <person name="Lilburn T.G."/>
            <person name="Beck B.J."/>
            <person name="De Vos P."/>
            <person name="Vandamme P."/>
            <person name="Eisen J.A."/>
            <person name="Garrity G."/>
            <person name="Hugenholtz P."/>
            <person name="Kyrpides N.C."/>
        </authorList>
    </citation>
    <scope>NUCLEOTIDE SEQUENCE [LARGE SCALE GENOMIC DNA]</scope>
    <source>
        <strain evidence="1 2">P5626</strain>
    </source>
</reference>
<keyword evidence="2" id="KW-1185">Reference proteome</keyword>
<dbReference type="Proteomes" id="UP000295270">
    <property type="component" value="Unassembled WGS sequence"/>
</dbReference>
<gene>
    <name evidence="1" type="ORF">EV142_106319</name>
</gene>
<dbReference type="EMBL" id="SLWA01000006">
    <property type="protein sequence ID" value="TCN55627.1"/>
    <property type="molecule type" value="Genomic_DNA"/>
</dbReference>
<sequence length="54" mass="6542">MIFPEFIKERFEIKSMKPSSTAAEDFRNNEMINHFVNEISLFAFEQQLKQFRII</sequence>
<evidence type="ECO:0000313" key="2">
    <source>
        <dbReference type="Proteomes" id="UP000295270"/>
    </source>
</evidence>
<protein>
    <submittedName>
        <fullName evidence="1">Uncharacterized protein</fullName>
    </submittedName>
</protein>